<proteinExistence type="predicted"/>
<evidence type="ECO:0000259" key="4">
    <source>
        <dbReference type="Pfam" id="PF01494"/>
    </source>
</evidence>
<reference evidence="5 6" key="1">
    <citation type="submission" date="2014-06" db="EMBL/GenBank/DDBJ databases">
        <title>Evolutionary Origins and Diversification of the Mycorrhizal Mutualists.</title>
        <authorList>
            <consortium name="DOE Joint Genome Institute"/>
            <consortium name="Mycorrhizal Genomics Consortium"/>
            <person name="Kohler A."/>
            <person name="Kuo A."/>
            <person name="Nagy L.G."/>
            <person name="Floudas D."/>
            <person name="Copeland A."/>
            <person name="Barry K.W."/>
            <person name="Cichocki N."/>
            <person name="Veneault-Fourrey C."/>
            <person name="LaButti K."/>
            <person name="Lindquist E.A."/>
            <person name="Lipzen A."/>
            <person name="Lundell T."/>
            <person name="Morin E."/>
            <person name="Murat C."/>
            <person name="Riley R."/>
            <person name="Ohm R."/>
            <person name="Sun H."/>
            <person name="Tunlid A."/>
            <person name="Henrissat B."/>
            <person name="Grigoriev I.V."/>
            <person name="Hibbett D.S."/>
            <person name="Martin F."/>
        </authorList>
    </citation>
    <scope>NUCLEOTIDE SEQUENCE [LARGE SCALE GENOMIC DNA]</scope>
    <source>
        <strain evidence="5 6">SS14</strain>
    </source>
</reference>
<dbReference type="InterPro" id="IPR038220">
    <property type="entry name" value="PHOX_C_sf"/>
</dbReference>
<evidence type="ECO:0000256" key="2">
    <source>
        <dbReference type="ARBA" id="ARBA00022827"/>
    </source>
</evidence>
<dbReference type="SUPFAM" id="SSF51905">
    <property type="entry name" value="FAD/NAD(P)-binding domain"/>
    <property type="match status" value="1"/>
</dbReference>
<feature type="non-terminal residue" evidence="5">
    <location>
        <position position="477"/>
    </location>
</feature>
<dbReference type="HOGENOM" id="CLU_009665_9_4_1"/>
<organism evidence="5 6">
    <name type="scientific">Sphaerobolus stellatus (strain SS14)</name>
    <dbReference type="NCBI Taxonomy" id="990650"/>
    <lineage>
        <taxon>Eukaryota</taxon>
        <taxon>Fungi</taxon>
        <taxon>Dikarya</taxon>
        <taxon>Basidiomycota</taxon>
        <taxon>Agaricomycotina</taxon>
        <taxon>Agaricomycetes</taxon>
        <taxon>Phallomycetidae</taxon>
        <taxon>Geastrales</taxon>
        <taxon>Sphaerobolaceae</taxon>
        <taxon>Sphaerobolus</taxon>
    </lineage>
</organism>
<dbReference type="GO" id="GO:0016709">
    <property type="term" value="F:oxidoreductase activity, acting on paired donors, with incorporation or reduction of molecular oxygen, NAD(P)H as one donor, and incorporation of one atom of oxygen"/>
    <property type="evidence" value="ECO:0007669"/>
    <property type="project" value="UniProtKB-ARBA"/>
</dbReference>
<feature type="non-terminal residue" evidence="5">
    <location>
        <position position="1"/>
    </location>
</feature>
<gene>
    <name evidence="5" type="ORF">M422DRAFT_179082</name>
</gene>
<protein>
    <recommendedName>
        <fullName evidence="4">FAD-binding domain-containing protein</fullName>
    </recommendedName>
</protein>
<dbReference type="Gene3D" id="3.40.30.20">
    <property type="match status" value="1"/>
</dbReference>
<dbReference type="Pfam" id="PF01494">
    <property type="entry name" value="FAD_binding_3"/>
    <property type="match status" value="1"/>
</dbReference>
<dbReference type="Gene3D" id="3.50.50.60">
    <property type="entry name" value="FAD/NAD(P)-binding domain"/>
    <property type="match status" value="1"/>
</dbReference>
<dbReference type="Gene3D" id="3.30.9.10">
    <property type="entry name" value="D-Amino Acid Oxidase, subunit A, domain 2"/>
    <property type="match status" value="1"/>
</dbReference>
<dbReference type="EMBL" id="KN837175">
    <property type="protein sequence ID" value="KIJ36683.1"/>
    <property type="molecule type" value="Genomic_DNA"/>
</dbReference>
<dbReference type="InterPro" id="IPR050641">
    <property type="entry name" value="RIFMO-like"/>
</dbReference>
<dbReference type="AlphaFoldDB" id="A0A0C9U1K1"/>
<name>A0A0C9U1K1_SPHS4</name>
<dbReference type="PANTHER" id="PTHR43004:SF5">
    <property type="entry name" value="FAD-BINDING DOMAIN-CONTAINING PROTEIN"/>
    <property type="match status" value="1"/>
</dbReference>
<keyword evidence="3" id="KW-0560">Oxidoreductase</keyword>
<dbReference type="InterPro" id="IPR036188">
    <property type="entry name" value="FAD/NAD-bd_sf"/>
</dbReference>
<dbReference type="InterPro" id="IPR002938">
    <property type="entry name" value="FAD-bd"/>
</dbReference>
<evidence type="ECO:0000313" key="5">
    <source>
        <dbReference type="EMBL" id="KIJ36683.1"/>
    </source>
</evidence>
<dbReference type="PANTHER" id="PTHR43004">
    <property type="entry name" value="TRK SYSTEM POTASSIUM UPTAKE PROTEIN"/>
    <property type="match status" value="1"/>
</dbReference>
<evidence type="ECO:0000256" key="1">
    <source>
        <dbReference type="ARBA" id="ARBA00022630"/>
    </source>
</evidence>
<accession>A0A0C9U1K1</accession>
<dbReference type="GO" id="GO:0071949">
    <property type="term" value="F:FAD binding"/>
    <property type="evidence" value="ECO:0007669"/>
    <property type="project" value="InterPro"/>
</dbReference>
<sequence length="477" mass="53187">MSSEPYTGRDRFEGKEEVDVLVVGAGPTGLVLSYALLKQGLRVLNIEQHTKEGQSKHGRAVIFYPRSLELLDQLGLYEELADIGFITKNSVTFRNGEKVPARGWSFIQKAIDGNTNFDHWQAIFSLAVRQFLIEECYRKHIKELDPNALYAPAKLIEYSVDNSVPEYPVKAKIETDGRVIEINAKYLVGTDGGRSTVRSLADIAFPGTTSHFKWARIDAIARTNIPDARRMSVAIESPTYGNVLWTSVDNHRTRIGFVWKHEMEEATAEIIMNEAKKAVHPFDLEFVELDWWTVYAIGQRVAERFKDGRVFLGGDAAHTHSSGAAQGMNTGLHDASNLAWKLAGVLRGLYKESLLETYEEERKKSAEQLIQIDKDVATCISGNIPAHFNAPSDADPNDYLHKVFTTNAAFTVGLGISYGANLINGRNPLAPRLNIDIGQRAPDPPLFRPGAGYPKRMLEFMPNCGKFWITVFAGDLD</sequence>
<dbReference type="SUPFAM" id="SSF54373">
    <property type="entry name" value="FAD-linked reductases, C-terminal domain"/>
    <property type="match status" value="1"/>
</dbReference>
<dbReference type="PRINTS" id="PR00420">
    <property type="entry name" value="RNGMNOXGNASE"/>
</dbReference>
<dbReference type="OrthoDB" id="1716816at2759"/>
<keyword evidence="2" id="KW-0274">FAD</keyword>
<evidence type="ECO:0000313" key="6">
    <source>
        <dbReference type="Proteomes" id="UP000054279"/>
    </source>
</evidence>
<evidence type="ECO:0000256" key="3">
    <source>
        <dbReference type="ARBA" id="ARBA00023002"/>
    </source>
</evidence>
<feature type="domain" description="FAD-binding" evidence="4">
    <location>
        <begin position="17"/>
        <end position="371"/>
    </location>
</feature>
<dbReference type="Proteomes" id="UP000054279">
    <property type="component" value="Unassembled WGS sequence"/>
</dbReference>
<keyword evidence="6" id="KW-1185">Reference proteome</keyword>
<keyword evidence="1" id="KW-0285">Flavoprotein</keyword>